<reference evidence="1" key="2">
    <citation type="journal article" date="2023" name="Microbiol Resour">
        <title>Decontamination and Annotation of the Draft Genome Sequence of the Oomycete Lagenidium giganteum ARSEF 373.</title>
        <authorList>
            <person name="Morgan W.R."/>
            <person name="Tartar A."/>
        </authorList>
    </citation>
    <scope>NUCLEOTIDE SEQUENCE</scope>
    <source>
        <strain evidence="1">ARSEF 373</strain>
    </source>
</reference>
<reference evidence="1" key="1">
    <citation type="submission" date="2022-11" db="EMBL/GenBank/DDBJ databases">
        <authorList>
            <person name="Morgan W.R."/>
            <person name="Tartar A."/>
        </authorList>
    </citation>
    <scope>NUCLEOTIDE SEQUENCE</scope>
    <source>
        <strain evidence="1">ARSEF 373</strain>
    </source>
</reference>
<dbReference type="EMBL" id="DAKRPA010000023">
    <property type="protein sequence ID" value="DBA03098.1"/>
    <property type="molecule type" value="Genomic_DNA"/>
</dbReference>
<dbReference type="SMART" id="SM00320">
    <property type="entry name" value="WD40"/>
    <property type="match status" value="6"/>
</dbReference>
<gene>
    <name evidence="1" type="ORF">N0F65_003345</name>
</gene>
<dbReference type="PANTHER" id="PTHR13211:SF0">
    <property type="entry name" value="TELOMERASE CAJAL BODY PROTEIN 1"/>
    <property type="match status" value="1"/>
</dbReference>
<dbReference type="AlphaFoldDB" id="A0AAV2Z7Y9"/>
<keyword evidence="2" id="KW-1185">Reference proteome</keyword>
<evidence type="ECO:0000313" key="1">
    <source>
        <dbReference type="EMBL" id="DBA03098.1"/>
    </source>
</evidence>
<evidence type="ECO:0000313" key="2">
    <source>
        <dbReference type="Proteomes" id="UP001146120"/>
    </source>
</evidence>
<accession>A0AAV2Z7Y9</accession>
<dbReference type="InterPro" id="IPR015943">
    <property type="entry name" value="WD40/YVTN_repeat-like_dom_sf"/>
</dbReference>
<evidence type="ECO:0008006" key="3">
    <source>
        <dbReference type="Google" id="ProtNLM"/>
    </source>
</evidence>
<protein>
    <recommendedName>
        <fullName evidence="3">Telomerase Cajal body protein 1</fullName>
    </recommendedName>
</protein>
<dbReference type="Pfam" id="PF00400">
    <property type="entry name" value="WD40"/>
    <property type="match status" value="3"/>
</dbReference>
<dbReference type="InterPro" id="IPR051150">
    <property type="entry name" value="SWT21/TCAB1_mRNA_Telomere"/>
</dbReference>
<feature type="non-terminal residue" evidence="1">
    <location>
        <position position="1"/>
    </location>
</feature>
<dbReference type="Gene3D" id="2.130.10.10">
    <property type="entry name" value="YVTN repeat-like/Quinoprotein amine dehydrogenase"/>
    <property type="match status" value="1"/>
</dbReference>
<dbReference type="InterPro" id="IPR001680">
    <property type="entry name" value="WD40_rpt"/>
</dbReference>
<dbReference type="SUPFAM" id="SSF50978">
    <property type="entry name" value="WD40 repeat-like"/>
    <property type="match status" value="1"/>
</dbReference>
<proteinExistence type="predicted"/>
<dbReference type="PANTHER" id="PTHR13211">
    <property type="entry name" value="TELOMERASE CAJAL BODY PROTEIN 1"/>
    <property type="match status" value="1"/>
</dbReference>
<dbReference type="Proteomes" id="UP001146120">
    <property type="component" value="Unassembled WGS sequence"/>
</dbReference>
<organism evidence="1 2">
    <name type="scientific">Lagenidium giganteum</name>
    <dbReference type="NCBI Taxonomy" id="4803"/>
    <lineage>
        <taxon>Eukaryota</taxon>
        <taxon>Sar</taxon>
        <taxon>Stramenopiles</taxon>
        <taxon>Oomycota</taxon>
        <taxon>Peronosporomycetes</taxon>
        <taxon>Pythiales</taxon>
        <taxon>Pythiaceae</taxon>
    </lineage>
</organism>
<sequence length="428" mass="47203">VDAMTTMTINATSVDALDGIAQSTTNPSYYAYSSASKPGLLFHTDREFAAPCVSSAASTASANNFLKGVQVSPDGLCVLTNSEDNVLRLFETAYGDEKALQPAADQSPASILQAKEGGAVYDFAWYPYMTSQDPATCIFVSTSRDHPVHMWDAYNGQLRATYRAFDHLVEITAGYSVAFNGTADKIFVGYDRAIRYFDISQPSRDFQTRALCKTRRSRRGQRGIISSIHFNPDHSRIYAAGSYSGSTCIYSEDTGEELLAIRDHDGKGITQVRFSVDGRYLFTAARKDARIQCWDIRQTREIVHTFHRLADTNQRMAFDLHCAGRYLATGSQDGKVLLYDLTTGDLVDDRVRLPDAANGVSFFPDAYRARVAVSSGQRHFDLHDNLDDEDSDSEHQAALTASSSEAAVRNVLRVYEYGADVPNDTVAP</sequence>
<name>A0AAV2Z7Y9_9STRA</name>
<comment type="caution">
    <text evidence="1">The sequence shown here is derived from an EMBL/GenBank/DDBJ whole genome shotgun (WGS) entry which is preliminary data.</text>
</comment>
<dbReference type="InterPro" id="IPR036322">
    <property type="entry name" value="WD40_repeat_dom_sf"/>
</dbReference>